<comment type="similarity">
    <text evidence="3">Belongs to the IspD/TarI cytidylyltransferase family. IspD subfamily.</text>
</comment>
<dbReference type="GO" id="GO:0019288">
    <property type="term" value="P:isopentenyl diphosphate biosynthetic process, methylerythritol 4-phosphate pathway"/>
    <property type="evidence" value="ECO:0007669"/>
    <property type="project" value="UniProtKB-UniRule"/>
</dbReference>
<dbReference type="Gene3D" id="3.90.550.10">
    <property type="entry name" value="Spore Coat Polysaccharide Biosynthesis Protein SpsA, Chain A"/>
    <property type="match status" value="1"/>
</dbReference>
<sequence>MSREVSDTVYAVVAAAGSGRRLGRETPKAFVDVSGRTVLERCLDGLAAAEAVDHTVVTVPADMVDDVRTLVDRQRPLWGAMSVQVVAGGGERIHSVLAGLHAVAAHAGVPHTGIPDGGAGGESGAETVVAVHDAARCLTPPTMIATCVETAREGLRTGGWAGVVPALPVTDTVKIVDAAGVVRSTPARETLRAAQTPQVFGLHGLLRANRMNEAREELDSAHPTGLVPGPLATDDSSLMELAGERVLAVAGDPQAFKITWPDDLDRAVRLVEGEE</sequence>
<dbReference type="GO" id="GO:0050518">
    <property type="term" value="F:2-C-methyl-D-erythritol 4-phosphate cytidylyltransferase activity"/>
    <property type="evidence" value="ECO:0007669"/>
    <property type="project" value="UniProtKB-UniRule"/>
</dbReference>
<comment type="caution">
    <text evidence="4">The sequence shown here is derived from an EMBL/GenBank/DDBJ whole genome shotgun (WGS) entry which is preliminary data.</text>
</comment>
<keyword evidence="2 3" id="KW-0548">Nucleotidyltransferase</keyword>
<dbReference type="EMBL" id="DQID01000307">
    <property type="protein sequence ID" value="HCT15469.1"/>
    <property type="molecule type" value="Genomic_DNA"/>
</dbReference>
<evidence type="ECO:0000313" key="5">
    <source>
        <dbReference type="Proteomes" id="UP000261739"/>
    </source>
</evidence>
<dbReference type="UniPathway" id="UPA00056">
    <property type="reaction ID" value="UER00093"/>
</dbReference>
<feature type="site" description="Positions MEP for the nucleophilic attack" evidence="3">
    <location>
        <position position="257"/>
    </location>
</feature>
<evidence type="ECO:0000256" key="3">
    <source>
        <dbReference type="HAMAP-Rule" id="MF_00108"/>
    </source>
</evidence>
<dbReference type="EC" id="2.7.7.60" evidence="3"/>
<comment type="function">
    <text evidence="3">Catalyzes the formation of 4-diphosphocytidyl-2-C-methyl-D-erythritol from CTP and 2-C-methyl-D-erythritol 4-phosphate (MEP).</text>
</comment>
<evidence type="ECO:0000256" key="1">
    <source>
        <dbReference type="ARBA" id="ARBA00022679"/>
    </source>
</evidence>
<dbReference type="STRING" id="863239.GCA_000213935_01809"/>
<dbReference type="InterPro" id="IPR001228">
    <property type="entry name" value="IspD"/>
</dbReference>
<dbReference type="Proteomes" id="UP000261739">
    <property type="component" value="Unassembled WGS sequence"/>
</dbReference>
<dbReference type="Pfam" id="PF01128">
    <property type="entry name" value="IspD"/>
    <property type="match status" value="2"/>
</dbReference>
<dbReference type="InterPro" id="IPR050088">
    <property type="entry name" value="IspD/TarI_cytidylyltransf_bact"/>
</dbReference>
<evidence type="ECO:0000256" key="2">
    <source>
        <dbReference type="ARBA" id="ARBA00022695"/>
    </source>
</evidence>
<dbReference type="PANTHER" id="PTHR32125">
    <property type="entry name" value="2-C-METHYL-D-ERYTHRITOL 4-PHOSPHATE CYTIDYLYLTRANSFERASE, CHLOROPLASTIC"/>
    <property type="match status" value="1"/>
</dbReference>
<keyword evidence="1 3" id="KW-0808">Transferase</keyword>
<dbReference type="InterPro" id="IPR029044">
    <property type="entry name" value="Nucleotide-diphossugar_trans"/>
</dbReference>
<feature type="site" description="Positions MEP for the nucleophilic attack" evidence="3">
    <location>
        <position position="188"/>
    </location>
</feature>
<dbReference type="HAMAP" id="MF_00108">
    <property type="entry name" value="IspD"/>
    <property type="match status" value="1"/>
</dbReference>
<name>A0A3D4T1R5_9CORY</name>
<proteinExistence type="inferred from homology"/>
<dbReference type="PANTHER" id="PTHR32125:SF4">
    <property type="entry name" value="2-C-METHYL-D-ERYTHRITOL 4-PHOSPHATE CYTIDYLYLTRANSFERASE, CHLOROPLASTIC"/>
    <property type="match status" value="1"/>
</dbReference>
<dbReference type="SUPFAM" id="SSF53448">
    <property type="entry name" value="Nucleotide-diphospho-sugar transferases"/>
    <property type="match status" value="1"/>
</dbReference>
<dbReference type="InterPro" id="IPR034683">
    <property type="entry name" value="IspD/TarI"/>
</dbReference>
<organism evidence="4 5">
    <name type="scientific">Corynebacterium nuruki</name>
    <dbReference type="NCBI Taxonomy" id="1032851"/>
    <lineage>
        <taxon>Bacteria</taxon>
        <taxon>Bacillati</taxon>
        <taxon>Actinomycetota</taxon>
        <taxon>Actinomycetes</taxon>
        <taxon>Mycobacteriales</taxon>
        <taxon>Corynebacteriaceae</taxon>
        <taxon>Corynebacterium</taxon>
    </lineage>
</organism>
<comment type="catalytic activity">
    <reaction evidence="3">
        <text>2-C-methyl-D-erythritol 4-phosphate + CTP + H(+) = 4-CDP-2-C-methyl-D-erythritol + diphosphate</text>
        <dbReference type="Rhea" id="RHEA:13429"/>
        <dbReference type="ChEBI" id="CHEBI:15378"/>
        <dbReference type="ChEBI" id="CHEBI:33019"/>
        <dbReference type="ChEBI" id="CHEBI:37563"/>
        <dbReference type="ChEBI" id="CHEBI:57823"/>
        <dbReference type="ChEBI" id="CHEBI:58262"/>
        <dbReference type="EC" id="2.7.7.60"/>
    </reaction>
</comment>
<feature type="site" description="Transition state stabilizer" evidence="3">
    <location>
        <position position="28"/>
    </location>
</feature>
<comment type="pathway">
    <text evidence="3">Isoprenoid biosynthesis; isopentenyl diphosphate biosynthesis via DXP pathway; isopentenyl diphosphate from 1-deoxy-D-xylulose 5-phosphate: step 2/6.</text>
</comment>
<reference evidence="4 5" key="1">
    <citation type="journal article" date="2018" name="Nat. Biotechnol.">
        <title>A standardized bacterial taxonomy based on genome phylogeny substantially revises the tree of life.</title>
        <authorList>
            <person name="Parks D.H."/>
            <person name="Chuvochina M."/>
            <person name="Waite D.W."/>
            <person name="Rinke C."/>
            <person name="Skarshewski A."/>
            <person name="Chaumeil P.A."/>
            <person name="Hugenholtz P."/>
        </authorList>
    </citation>
    <scope>NUCLEOTIDE SEQUENCE [LARGE SCALE GENOMIC DNA]</scope>
    <source>
        <strain evidence="4">UBA11247</strain>
    </source>
</reference>
<protein>
    <recommendedName>
        <fullName evidence="3">2-C-methyl-D-erythritol 4-phosphate cytidylyltransferase</fullName>
        <ecNumber evidence="3">2.7.7.60</ecNumber>
    </recommendedName>
    <alternativeName>
        <fullName evidence="3">4-diphosphocytidyl-2C-methyl-D-erythritol synthase</fullName>
    </alternativeName>
    <alternativeName>
        <fullName evidence="3">MEP cytidylyltransferase</fullName>
        <shortName evidence="3">MCT</shortName>
    </alternativeName>
</protein>
<gene>
    <name evidence="3" type="primary">ispD</name>
    <name evidence="4" type="ORF">DIW82_11995</name>
</gene>
<feature type="site" description="Transition state stabilizer" evidence="3">
    <location>
        <position position="21"/>
    </location>
</feature>
<dbReference type="CDD" id="cd02516">
    <property type="entry name" value="CDP-ME_synthetase"/>
    <property type="match status" value="1"/>
</dbReference>
<evidence type="ECO:0000313" key="4">
    <source>
        <dbReference type="EMBL" id="HCT15469.1"/>
    </source>
</evidence>
<keyword evidence="3" id="KW-0414">Isoprene biosynthesis</keyword>
<dbReference type="AlphaFoldDB" id="A0A3D4T1R5"/>
<accession>A0A3D4T1R5</accession>